<organism evidence="1 2">
    <name type="scientific">Streptomyces fuscichromogenes</name>
    <dbReference type="NCBI Taxonomy" id="1324013"/>
    <lineage>
        <taxon>Bacteria</taxon>
        <taxon>Bacillati</taxon>
        <taxon>Actinomycetota</taxon>
        <taxon>Actinomycetes</taxon>
        <taxon>Kitasatosporales</taxon>
        <taxon>Streptomycetaceae</taxon>
        <taxon>Streptomyces</taxon>
    </lineage>
</organism>
<dbReference type="NCBIfam" id="NF047541">
    <property type="entry name" value="telomere_Tpg"/>
    <property type="match status" value="1"/>
</dbReference>
<evidence type="ECO:0008006" key="3">
    <source>
        <dbReference type="Google" id="ProtNLM"/>
    </source>
</evidence>
<name>A0A917XQ13_9ACTN</name>
<reference evidence="1" key="2">
    <citation type="submission" date="2020-09" db="EMBL/GenBank/DDBJ databases">
        <authorList>
            <person name="Sun Q."/>
            <person name="Zhou Y."/>
        </authorList>
    </citation>
    <scope>NUCLEOTIDE SEQUENCE</scope>
    <source>
        <strain evidence="1">CGMCC 4.7110</strain>
    </source>
</reference>
<dbReference type="RefSeq" id="WP_189269505.1">
    <property type="nucleotide sequence ID" value="NZ_BMML01000049.1"/>
</dbReference>
<accession>A0A917XQ13</accession>
<evidence type="ECO:0000313" key="2">
    <source>
        <dbReference type="Proteomes" id="UP000653411"/>
    </source>
</evidence>
<dbReference type="AlphaFoldDB" id="A0A917XQ13"/>
<proteinExistence type="predicted"/>
<reference evidence="1" key="1">
    <citation type="journal article" date="2014" name="Int. J. Syst. Evol. Microbiol.">
        <title>Complete genome sequence of Corynebacterium casei LMG S-19264T (=DSM 44701T), isolated from a smear-ripened cheese.</title>
        <authorList>
            <consortium name="US DOE Joint Genome Institute (JGI-PGF)"/>
            <person name="Walter F."/>
            <person name="Albersmeier A."/>
            <person name="Kalinowski J."/>
            <person name="Ruckert C."/>
        </authorList>
    </citation>
    <scope>NUCLEOTIDE SEQUENCE</scope>
    <source>
        <strain evidence="1">CGMCC 4.7110</strain>
    </source>
</reference>
<sequence length="184" mass="20153">MGEIVKGLEQALLTRPVPTREAAVRFLLKAEKGSTKNAAVLPGISQRTVQRWLTTRPGMRRRPSAVHAGLIDEAVRARWQTRVRARLRARAEADGFVLHTRARFGFAAPAGSSDDPRVRLITQHLSGEMARELFAAQDAGGGEQQQMVILARALGHAYFRDTGLRAHGLGIAFTDVEFADFSIG</sequence>
<protein>
    <recommendedName>
        <fullName evidence="3">XRE family transcriptional regulator</fullName>
    </recommendedName>
</protein>
<evidence type="ECO:0000313" key="1">
    <source>
        <dbReference type="EMBL" id="GGN45897.1"/>
    </source>
</evidence>
<comment type="caution">
    <text evidence="1">The sequence shown here is derived from an EMBL/GenBank/DDBJ whole genome shotgun (WGS) entry which is preliminary data.</text>
</comment>
<keyword evidence="2" id="KW-1185">Reference proteome</keyword>
<dbReference type="Proteomes" id="UP000653411">
    <property type="component" value="Unassembled WGS sequence"/>
</dbReference>
<dbReference type="InterPro" id="IPR058118">
    <property type="entry name" value="Tpg"/>
</dbReference>
<dbReference type="EMBL" id="BMML01000049">
    <property type="protein sequence ID" value="GGN45897.1"/>
    <property type="molecule type" value="Genomic_DNA"/>
</dbReference>
<gene>
    <name evidence="1" type="ORF">GCM10011578_098290</name>
</gene>